<dbReference type="PROSITE" id="PS00676">
    <property type="entry name" value="SIGMA54_INTERACT_2"/>
    <property type="match status" value="1"/>
</dbReference>
<dbReference type="InterPro" id="IPR002078">
    <property type="entry name" value="Sigma_54_int"/>
</dbReference>
<dbReference type="InterPro" id="IPR058031">
    <property type="entry name" value="AAA_lid_NorR"/>
</dbReference>
<evidence type="ECO:0000313" key="7">
    <source>
        <dbReference type="EMBL" id="TVM19297.1"/>
    </source>
</evidence>
<dbReference type="Gene3D" id="3.40.50.300">
    <property type="entry name" value="P-loop containing nucleotide triphosphate hydrolases"/>
    <property type="match status" value="1"/>
</dbReference>
<evidence type="ECO:0000256" key="4">
    <source>
        <dbReference type="ARBA" id="ARBA00023125"/>
    </source>
</evidence>
<dbReference type="AlphaFoldDB" id="A0A7M3MIK9"/>
<dbReference type="PROSITE" id="PS00675">
    <property type="entry name" value="SIGMA54_INTERACT_1"/>
    <property type="match status" value="1"/>
</dbReference>
<proteinExistence type="predicted"/>
<dbReference type="SMART" id="SM00065">
    <property type="entry name" value="GAF"/>
    <property type="match status" value="1"/>
</dbReference>
<dbReference type="Gene3D" id="1.10.10.60">
    <property type="entry name" value="Homeodomain-like"/>
    <property type="match status" value="1"/>
</dbReference>
<keyword evidence="4" id="KW-0238">DNA-binding</keyword>
<dbReference type="GO" id="GO:0043565">
    <property type="term" value="F:sequence-specific DNA binding"/>
    <property type="evidence" value="ECO:0007669"/>
    <property type="project" value="InterPro"/>
</dbReference>
<dbReference type="SUPFAM" id="SSF46689">
    <property type="entry name" value="Homeodomain-like"/>
    <property type="match status" value="1"/>
</dbReference>
<dbReference type="Proteomes" id="UP000448292">
    <property type="component" value="Unassembled WGS sequence"/>
</dbReference>
<dbReference type="PANTHER" id="PTHR32071:SF57">
    <property type="entry name" value="C4-DICARBOXYLATE TRANSPORT TRANSCRIPTIONAL REGULATORY PROTEIN DCTD"/>
    <property type="match status" value="1"/>
</dbReference>
<dbReference type="OrthoDB" id="9763792at2"/>
<gene>
    <name evidence="7" type="ORF">DPQ33_02750</name>
</gene>
<dbReference type="InterPro" id="IPR009057">
    <property type="entry name" value="Homeodomain-like_sf"/>
</dbReference>
<dbReference type="InterPro" id="IPR029016">
    <property type="entry name" value="GAF-like_dom_sf"/>
</dbReference>
<dbReference type="Pfam" id="PF00158">
    <property type="entry name" value="Sigma54_activat"/>
    <property type="match status" value="1"/>
</dbReference>
<dbReference type="PROSITE" id="PS00688">
    <property type="entry name" value="SIGMA54_INTERACT_3"/>
    <property type="match status" value="1"/>
</dbReference>
<evidence type="ECO:0000259" key="6">
    <source>
        <dbReference type="PROSITE" id="PS50045"/>
    </source>
</evidence>
<dbReference type="InterPro" id="IPR025943">
    <property type="entry name" value="Sigma_54_int_dom_ATP-bd_2"/>
</dbReference>
<keyword evidence="1" id="KW-0547">Nucleotide-binding</keyword>
<keyword evidence="3" id="KW-0805">Transcription regulation</keyword>
<evidence type="ECO:0000256" key="3">
    <source>
        <dbReference type="ARBA" id="ARBA00023015"/>
    </source>
</evidence>
<dbReference type="FunFam" id="3.40.50.300:FF:000006">
    <property type="entry name" value="DNA-binding transcriptional regulator NtrC"/>
    <property type="match status" value="1"/>
</dbReference>
<dbReference type="PROSITE" id="PS50045">
    <property type="entry name" value="SIGMA54_INTERACT_4"/>
    <property type="match status" value="1"/>
</dbReference>
<reference evidence="7 8" key="1">
    <citation type="submission" date="2018-06" db="EMBL/GenBank/DDBJ databases">
        <title>Complete genome of Desulfovibrio indonesiensis P37SLT.</title>
        <authorList>
            <person name="Crispim J.S."/>
            <person name="Vidigal P.M.P."/>
            <person name="Silva L.C.F."/>
            <person name="Laguardia C.N."/>
            <person name="Araujo L.C."/>
            <person name="Dias R.S."/>
            <person name="Sousa M.P."/>
            <person name="Paula S.O."/>
            <person name="Silva C."/>
        </authorList>
    </citation>
    <scope>NUCLEOTIDE SEQUENCE [LARGE SCALE GENOMIC DNA]</scope>
    <source>
        <strain evidence="7 8">P37SLT</strain>
    </source>
</reference>
<dbReference type="InterPro" id="IPR002197">
    <property type="entry name" value="HTH_Fis"/>
</dbReference>
<dbReference type="Gene3D" id="1.10.8.60">
    <property type="match status" value="1"/>
</dbReference>
<keyword evidence="5" id="KW-0804">Transcription</keyword>
<evidence type="ECO:0000256" key="5">
    <source>
        <dbReference type="ARBA" id="ARBA00023163"/>
    </source>
</evidence>
<dbReference type="SUPFAM" id="SSF52540">
    <property type="entry name" value="P-loop containing nucleoside triphosphate hydrolases"/>
    <property type="match status" value="1"/>
</dbReference>
<dbReference type="InterPro" id="IPR027417">
    <property type="entry name" value="P-loop_NTPase"/>
</dbReference>
<feature type="domain" description="Sigma-54 factor interaction" evidence="6">
    <location>
        <begin position="217"/>
        <end position="446"/>
    </location>
</feature>
<name>A0A7M3MIK9_9BACT</name>
<dbReference type="CDD" id="cd00009">
    <property type="entry name" value="AAA"/>
    <property type="match status" value="1"/>
</dbReference>
<keyword evidence="2" id="KW-0067">ATP-binding</keyword>
<dbReference type="EMBL" id="QMIE01000002">
    <property type="protein sequence ID" value="TVM19297.1"/>
    <property type="molecule type" value="Genomic_DNA"/>
</dbReference>
<protein>
    <submittedName>
        <fullName evidence="7">Fis family transcriptional regulator</fullName>
    </submittedName>
</protein>
<accession>A0A7M3MIK9</accession>
<evidence type="ECO:0000256" key="1">
    <source>
        <dbReference type="ARBA" id="ARBA00022741"/>
    </source>
</evidence>
<dbReference type="SMART" id="SM00382">
    <property type="entry name" value="AAA"/>
    <property type="match status" value="1"/>
</dbReference>
<dbReference type="InterPro" id="IPR003018">
    <property type="entry name" value="GAF"/>
</dbReference>
<evidence type="ECO:0000313" key="8">
    <source>
        <dbReference type="Proteomes" id="UP000448292"/>
    </source>
</evidence>
<dbReference type="Pfam" id="PF13185">
    <property type="entry name" value="GAF_2"/>
    <property type="match status" value="1"/>
</dbReference>
<dbReference type="GO" id="GO:0006355">
    <property type="term" value="P:regulation of DNA-templated transcription"/>
    <property type="evidence" value="ECO:0007669"/>
    <property type="project" value="InterPro"/>
</dbReference>
<evidence type="ECO:0000256" key="2">
    <source>
        <dbReference type="ARBA" id="ARBA00022840"/>
    </source>
</evidence>
<dbReference type="PANTHER" id="PTHR32071">
    <property type="entry name" value="TRANSCRIPTIONAL REGULATORY PROTEIN"/>
    <property type="match status" value="1"/>
</dbReference>
<dbReference type="Gene3D" id="3.30.450.40">
    <property type="match status" value="1"/>
</dbReference>
<dbReference type="SUPFAM" id="SSF55781">
    <property type="entry name" value="GAF domain-like"/>
    <property type="match status" value="1"/>
</dbReference>
<dbReference type="InterPro" id="IPR025662">
    <property type="entry name" value="Sigma_54_int_dom_ATP-bd_1"/>
</dbReference>
<sequence length="530" mass="58678">MIVKHFQTLHLDQYSAESMHLNPSTRYQVLLTINNALVNQTSREALFKALAQEISKIIAFDRFSINLYDESQSSLSYFATAEGITPEAIEGDSRPLAKGSIAKTVIRSKEPLVIPDLKKHTFWPSVQAMVDAGLNATMAFPLITRSNVLGSIHLSFRTPPDHMNELADFLKELSGQVAIAVDNMLAHSELTDLNRRLQLQKDFLLKQSENIYDPDNFFYVSTAMQNLMGQIQMISETDASVLLTGETGTGKDYIARFIHSLSPRQSGLFVKVNCPGLASTLFESELFGHAKGAFTGAHAKRVGRLEMAAGGTLFLDEIGDLPAPQQAKLLHVLQDKTFERVGDNRPIKADFRVIAATNIDMEQAIRDDTFREDLYYRLNTVSLHIPPLRERTDDIPLLLDRLTATESVTLNRPAPEFAPDAVDVLMAYTWPGNVRELKNLVKRLIILHPGKRLGPGIVQGMLQTEQTENDNASSFPSLAEMEKQHIEKALELSGGKVGGSGSAAQLLGIPRSTLQYRMKKHGVGNSVDKA</sequence>
<keyword evidence="8" id="KW-1185">Reference proteome</keyword>
<dbReference type="InterPro" id="IPR025944">
    <property type="entry name" value="Sigma_54_int_dom_CS"/>
</dbReference>
<comment type="caution">
    <text evidence="7">The sequence shown here is derived from an EMBL/GenBank/DDBJ whole genome shotgun (WGS) entry which is preliminary data.</text>
</comment>
<dbReference type="PRINTS" id="PR01590">
    <property type="entry name" value="HTHFIS"/>
</dbReference>
<organism evidence="7 8">
    <name type="scientific">Oceanidesulfovibrio indonesiensis</name>
    <dbReference type="NCBI Taxonomy" id="54767"/>
    <lineage>
        <taxon>Bacteria</taxon>
        <taxon>Pseudomonadati</taxon>
        <taxon>Thermodesulfobacteriota</taxon>
        <taxon>Desulfovibrionia</taxon>
        <taxon>Desulfovibrionales</taxon>
        <taxon>Desulfovibrionaceae</taxon>
        <taxon>Oceanidesulfovibrio</taxon>
    </lineage>
</organism>
<dbReference type="GO" id="GO:0005524">
    <property type="term" value="F:ATP binding"/>
    <property type="evidence" value="ECO:0007669"/>
    <property type="project" value="UniProtKB-KW"/>
</dbReference>
<dbReference type="Pfam" id="PF02954">
    <property type="entry name" value="HTH_8"/>
    <property type="match status" value="1"/>
</dbReference>
<dbReference type="Pfam" id="PF25601">
    <property type="entry name" value="AAA_lid_14"/>
    <property type="match status" value="1"/>
</dbReference>
<dbReference type="InterPro" id="IPR003593">
    <property type="entry name" value="AAA+_ATPase"/>
</dbReference>